<accession>A0A8S1F4H8</accession>
<dbReference type="GO" id="GO:0055088">
    <property type="term" value="P:lipid homeostasis"/>
    <property type="evidence" value="ECO:0007669"/>
    <property type="project" value="TreeGrafter"/>
</dbReference>
<dbReference type="Pfam" id="PF00561">
    <property type="entry name" value="Abhydrolase_1"/>
    <property type="match status" value="1"/>
</dbReference>
<dbReference type="AlphaFoldDB" id="A0A8S1F4H8"/>
<comment type="caution">
    <text evidence="3">The sequence shown here is derived from an EMBL/GenBank/DDBJ whole genome shotgun (WGS) entry which is preliminary data.</text>
</comment>
<dbReference type="PANTHER" id="PTHR42886">
    <property type="entry name" value="RE40534P-RELATED"/>
    <property type="match status" value="1"/>
</dbReference>
<organism evidence="3 4">
    <name type="scientific">Caenorhabditis bovis</name>
    <dbReference type="NCBI Taxonomy" id="2654633"/>
    <lineage>
        <taxon>Eukaryota</taxon>
        <taxon>Metazoa</taxon>
        <taxon>Ecdysozoa</taxon>
        <taxon>Nematoda</taxon>
        <taxon>Chromadorea</taxon>
        <taxon>Rhabditida</taxon>
        <taxon>Rhabditina</taxon>
        <taxon>Rhabditomorpha</taxon>
        <taxon>Rhabditoidea</taxon>
        <taxon>Rhabditidae</taxon>
        <taxon>Peloderinae</taxon>
        <taxon>Caenorhabditis</taxon>
    </lineage>
</organism>
<feature type="domain" description="AB hydrolase-1" evidence="2">
    <location>
        <begin position="65"/>
        <end position="173"/>
    </location>
</feature>
<evidence type="ECO:0000256" key="1">
    <source>
        <dbReference type="ARBA" id="ARBA00038097"/>
    </source>
</evidence>
<dbReference type="GO" id="GO:0005739">
    <property type="term" value="C:mitochondrion"/>
    <property type="evidence" value="ECO:0007669"/>
    <property type="project" value="TreeGrafter"/>
</dbReference>
<dbReference type="PANTHER" id="PTHR42886:SF29">
    <property type="entry name" value="PUMMELIG, ISOFORM A"/>
    <property type="match status" value="1"/>
</dbReference>
<protein>
    <recommendedName>
        <fullName evidence="2">AB hydrolase-1 domain-containing protein</fullName>
    </recommendedName>
</protein>
<dbReference type="SUPFAM" id="SSF53474">
    <property type="entry name" value="alpha/beta-Hydrolases"/>
    <property type="match status" value="1"/>
</dbReference>
<evidence type="ECO:0000313" key="4">
    <source>
        <dbReference type="Proteomes" id="UP000494206"/>
    </source>
</evidence>
<evidence type="ECO:0000313" key="3">
    <source>
        <dbReference type="EMBL" id="CAB3408810.1"/>
    </source>
</evidence>
<gene>
    <name evidence="3" type="ORF">CBOVIS_LOCUS10546</name>
</gene>
<dbReference type="OrthoDB" id="7457040at2759"/>
<evidence type="ECO:0000259" key="2">
    <source>
        <dbReference type="Pfam" id="PF00561"/>
    </source>
</evidence>
<keyword evidence="4" id="KW-1185">Reference proteome</keyword>
<dbReference type="GO" id="GO:0042171">
    <property type="term" value="F:lysophosphatidic acid acyltransferase activity"/>
    <property type="evidence" value="ECO:0007669"/>
    <property type="project" value="TreeGrafter"/>
</dbReference>
<dbReference type="GO" id="GO:0005811">
    <property type="term" value="C:lipid droplet"/>
    <property type="evidence" value="ECO:0007669"/>
    <property type="project" value="TreeGrafter"/>
</dbReference>
<proteinExistence type="inferred from homology"/>
<dbReference type="GO" id="GO:0006654">
    <property type="term" value="P:phosphatidic acid biosynthetic process"/>
    <property type="evidence" value="ECO:0007669"/>
    <property type="project" value="TreeGrafter"/>
</dbReference>
<reference evidence="3 4" key="1">
    <citation type="submission" date="2020-04" db="EMBL/GenBank/DDBJ databases">
        <authorList>
            <person name="Laetsch R D."/>
            <person name="Stevens L."/>
            <person name="Kumar S."/>
            <person name="Blaxter L. M."/>
        </authorList>
    </citation>
    <scope>NUCLEOTIDE SEQUENCE [LARGE SCALE GENOMIC DNA]</scope>
</reference>
<dbReference type="GO" id="GO:0052689">
    <property type="term" value="F:carboxylic ester hydrolase activity"/>
    <property type="evidence" value="ECO:0007669"/>
    <property type="project" value="TreeGrafter"/>
</dbReference>
<dbReference type="PRINTS" id="PR00111">
    <property type="entry name" value="ABHYDROLASE"/>
</dbReference>
<dbReference type="Gene3D" id="3.40.50.1820">
    <property type="entry name" value="alpha/beta hydrolase"/>
    <property type="match status" value="1"/>
</dbReference>
<sequence length="356" mass="40500">MISAISNLTARWSEESLEKLEKVESRFFKNYDVKYTSEYVPIRFKNSRIYTVKVESANEVPEDNPAVVFMHGFGAGVAFWCANLNEIAKSHRVYAFDLLGFGRSSRPIFSSESAIAELEMVEAIEDWRKAMNIEKMVIVGHDFGGYMASAYSIENSQHVAHLILVDPWGFAEKVEAGEKLIKPYQWMSLLGEYIGKSMNPLTPMRWMGKDAPFIIRKLRPDLMLRFKGTKTDDIYKYVYYSNLNTPTGETAFMSMTVPVGWAKRPMVKRFNKIAESVGTTFIFGSKSWIDPGPAMDIQTSRNAYVDIKIIHGAGHHVYADDPDLFNKMVLDIVEGRLEVTTSDCEDDHRCCAWEVA</sequence>
<dbReference type="Proteomes" id="UP000494206">
    <property type="component" value="Unassembled WGS sequence"/>
</dbReference>
<dbReference type="EMBL" id="CADEPM010000007">
    <property type="protein sequence ID" value="CAB3408810.1"/>
    <property type="molecule type" value="Genomic_DNA"/>
</dbReference>
<comment type="similarity">
    <text evidence="1">Belongs to the peptidase S33 family. ABHD4/ABHD5 subfamily.</text>
</comment>
<dbReference type="InterPro" id="IPR000073">
    <property type="entry name" value="AB_hydrolase_1"/>
</dbReference>
<name>A0A8S1F4H8_9PELO</name>
<dbReference type="InterPro" id="IPR029058">
    <property type="entry name" value="AB_hydrolase_fold"/>
</dbReference>